<accession>A0A8S3V348</accession>
<sequence>MADNLNFGEYLDEIFADEDSDYEFEGFDLDDVNENPEVVINECITNENWVAGEHVPLPLNFSGSQGFFREINDKTSPIEYFENFINDQDIQEIVQETNLYAAQSIASKNLDISEYWTTDPVTSTPFFRDIMARDRFYLLLTFFHLNNNENNIPRGQDGHDPLFKLGTLYHNILHRFQSYYYPGQNLTIDECMVPWRGNLSFKTYNPDKPSKYGLKAYMLCDSKNGFCSKFKLYTGKPLIPHSSNGATYDLTMDLLRGHFGKGHILYCDNYYSSPQLFSDLWELGVGATGTVRPNRKGVPDELKNLKLRAKGETAVVNKGPLNLTKYLDHKPVYMLSTVSTSENIDTNRKDPRTGENIIRPKVVFEYNSKMGGVDRSDQMISYCKIPIKTLKWWKKILTLQEPKNIVKLRWCPTRNGFLGVLYRESTSVKLYDIRHTPQGIDELEPNYIDRTISPNNGGQYVTAFNWHPKQENRLLIACTNGAIKDMIVHERIPVIFSPQFHITWGNGKKLVDQELKSTDISLLMKERASKGYGLQSDHVFHNVQLVKEDAKLYGMWRWLSLSHDMVEEHKSQGQSYKHSGVYHLMDFNKGSTMKYQSFQYTDGSTGTKYFMRQYLSEERDKVLQLCGWGNSDNTEGLNLFLKELHKNGQTSKAAAIALFNLKFGQTIEILSGKYKHQAEDSTMMNAVAMAISGYSEDKQTLWRKTCSALLHKLTDPYLRAIFAFLSCEKDNYQEILDMKDLNLCDRVAFAALYLSDSKLQEFMESLIKEVKENGDLDGLLLTGLTSDGIDLLQRHLDRTGDIQTVALAIVYSLPCDITKEDKEKVVMWIQCYREMLDRWRLWHYRAKLDIIWHQNDTSTRVPSQAFISCNFCGKSIACNLPMVQRSLPFMSGPMAANFNRPKVTCCPGCRKPLPRCALCLTNLGTPSGTGLYHHKEKLGTGLYHHKEKLGLDSKLSPFQDWFSWCQSCRHGGHVSHLFEWFDEHSECPVTGCTCNCVSRDHLERLSLKAVV</sequence>
<comment type="caution">
    <text evidence="6">The sequence shown here is derived from an EMBL/GenBank/DDBJ whole genome shotgun (WGS) entry which is preliminary data.</text>
</comment>
<protein>
    <submittedName>
        <fullName evidence="6">MIOS</fullName>
    </submittedName>
</protein>
<evidence type="ECO:0000313" key="6">
    <source>
        <dbReference type="EMBL" id="CAG2252003.1"/>
    </source>
</evidence>
<dbReference type="InterPro" id="IPR029526">
    <property type="entry name" value="PGBD"/>
</dbReference>
<dbReference type="GO" id="GO:0034198">
    <property type="term" value="P:cellular response to amino acid starvation"/>
    <property type="evidence" value="ECO:0007669"/>
    <property type="project" value="TreeGrafter"/>
</dbReference>
<dbReference type="Pfam" id="PF17034">
    <property type="entry name" value="zinc_ribbon_16"/>
    <property type="match status" value="1"/>
</dbReference>
<keyword evidence="1" id="KW-0853">WD repeat</keyword>
<feature type="domain" description="PiggyBac transposable element-derived protein" evidence="3">
    <location>
        <begin position="111"/>
        <end position="398"/>
    </location>
</feature>
<keyword evidence="7" id="KW-1185">Reference proteome</keyword>
<dbReference type="InterPro" id="IPR031488">
    <property type="entry name" value="Zn_ribbon_mio"/>
</dbReference>
<keyword evidence="2" id="KW-0677">Repeat</keyword>
<evidence type="ECO:0000313" key="7">
    <source>
        <dbReference type="Proteomes" id="UP000683360"/>
    </source>
</evidence>
<dbReference type="InterPro" id="IPR037593">
    <property type="entry name" value="MIOS/Sea4"/>
</dbReference>
<dbReference type="InterPro" id="IPR049092">
    <property type="entry name" value="MIOS_a-sol"/>
</dbReference>
<dbReference type="Pfam" id="PF21719">
    <property type="entry name" value="MIOS_a-sol"/>
    <property type="match status" value="1"/>
</dbReference>
<dbReference type="Pfam" id="PF13843">
    <property type="entry name" value="DDE_Tnp_1_7"/>
    <property type="match status" value="1"/>
</dbReference>
<dbReference type="OrthoDB" id="341486at2759"/>
<proteinExistence type="predicted"/>
<feature type="domain" description="GATOR2 complex protein MIO zinc-ribbon like" evidence="4">
    <location>
        <begin position="869"/>
        <end position="997"/>
    </location>
</feature>
<name>A0A8S3V348_MYTED</name>
<evidence type="ECO:0000259" key="5">
    <source>
        <dbReference type="Pfam" id="PF21719"/>
    </source>
</evidence>
<dbReference type="AlphaFoldDB" id="A0A8S3V348"/>
<dbReference type="GO" id="GO:1904263">
    <property type="term" value="P:positive regulation of TORC1 signaling"/>
    <property type="evidence" value="ECO:0007669"/>
    <property type="project" value="TreeGrafter"/>
</dbReference>
<feature type="domain" description="MIOS-like alpha-solenoid" evidence="5">
    <location>
        <begin position="524"/>
        <end position="753"/>
    </location>
</feature>
<reference evidence="6" key="1">
    <citation type="submission" date="2021-03" db="EMBL/GenBank/DDBJ databases">
        <authorList>
            <person name="Bekaert M."/>
        </authorList>
    </citation>
    <scope>NUCLEOTIDE SEQUENCE</scope>
</reference>
<dbReference type="Proteomes" id="UP000683360">
    <property type="component" value="Unassembled WGS sequence"/>
</dbReference>
<evidence type="ECO:0000259" key="4">
    <source>
        <dbReference type="Pfam" id="PF17034"/>
    </source>
</evidence>
<dbReference type="PANTHER" id="PTHR16453">
    <property type="entry name" value="WD40 DOMAIN-CONTAINING PROTEIN MIO FAMILY MEMBER"/>
    <property type="match status" value="1"/>
</dbReference>
<dbReference type="PANTHER" id="PTHR16453:SF9">
    <property type="entry name" value="GATOR COMPLEX PROTEIN MIOS"/>
    <property type="match status" value="1"/>
</dbReference>
<organism evidence="6 7">
    <name type="scientific">Mytilus edulis</name>
    <name type="common">Blue mussel</name>
    <dbReference type="NCBI Taxonomy" id="6550"/>
    <lineage>
        <taxon>Eukaryota</taxon>
        <taxon>Metazoa</taxon>
        <taxon>Spiralia</taxon>
        <taxon>Lophotrochozoa</taxon>
        <taxon>Mollusca</taxon>
        <taxon>Bivalvia</taxon>
        <taxon>Autobranchia</taxon>
        <taxon>Pteriomorphia</taxon>
        <taxon>Mytilida</taxon>
        <taxon>Mytiloidea</taxon>
        <taxon>Mytilidae</taxon>
        <taxon>Mytilinae</taxon>
        <taxon>Mytilus</taxon>
    </lineage>
</organism>
<dbReference type="CDD" id="cd16691">
    <property type="entry name" value="mRING-H2-C3H3C2_Mio"/>
    <property type="match status" value="1"/>
</dbReference>
<dbReference type="EMBL" id="CAJPWZ010003103">
    <property type="protein sequence ID" value="CAG2252003.1"/>
    <property type="molecule type" value="Genomic_DNA"/>
</dbReference>
<evidence type="ECO:0000256" key="1">
    <source>
        <dbReference type="ARBA" id="ARBA00022574"/>
    </source>
</evidence>
<evidence type="ECO:0000256" key="2">
    <source>
        <dbReference type="ARBA" id="ARBA00022737"/>
    </source>
</evidence>
<dbReference type="GO" id="GO:0005737">
    <property type="term" value="C:cytoplasm"/>
    <property type="evidence" value="ECO:0007669"/>
    <property type="project" value="TreeGrafter"/>
</dbReference>
<evidence type="ECO:0000259" key="3">
    <source>
        <dbReference type="Pfam" id="PF13843"/>
    </source>
</evidence>
<gene>
    <name evidence="6" type="ORF">MEDL_63586</name>
</gene>